<dbReference type="CDD" id="cd00984">
    <property type="entry name" value="DnaB_C"/>
    <property type="match status" value="1"/>
</dbReference>
<dbReference type="KEGG" id="lji:ELX58_00060"/>
<evidence type="ECO:0000256" key="4">
    <source>
        <dbReference type="ARBA" id="ARBA00022741"/>
    </source>
</evidence>
<dbReference type="Proteomes" id="UP000294321">
    <property type="component" value="Chromosome"/>
</dbReference>
<evidence type="ECO:0000256" key="12">
    <source>
        <dbReference type="RuleBase" id="RU362085"/>
    </source>
</evidence>
<dbReference type="GO" id="GO:0043139">
    <property type="term" value="F:5'-3' DNA helicase activity"/>
    <property type="evidence" value="ECO:0007669"/>
    <property type="project" value="UniProtKB-EC"/>
</dbReference>
<name>A0A4P6ZJM1_9LACO</name>
<reference evidence="16" key="1">
    <citation type="submission" date="2018-12" db="EMBL/GenBank/DDBJ databases">
        <title>A new species of lactobacillus.</title>
        <authorList>
            <person name="Jian Y."/>
            <person name="Xin L."/>
            <person name="Hong Z.J."/>
            <person name="Ming L.Z."/>
            <person name="Hong X.Z."/>
        </authorList>
    </citation>
    <scope>NUCLEOTIDE SEQUENCE [LARGE SCALE GENOMIC DNA]</scope>
    <source>
        <strain evidence="16">HSLZ-75</strain>
    </source>
</reference>
<evidence type="ECO:0000259" key="14">
    <source>
        <dbReference type="PROSITE" id="PS51199"/>
    </source>
</evidence>
<dbReference type="InterPro" id="IPR027417">
    <property type="entry name" value="P-loop_NTPase"/>
</dbReference>
<evidence type="ECO:0000256" key="11">
    <source>
        <dbReference type="NCBIfam" id="TIGR00665"/>
    </source>
</evidence>
<evidence type="ECO:0000256" key="7">
    <source>
        <dbReference type="ARBA" id="ARBA00022840"/>
    </source>
</evidence>
<dbReference type="EMBL" id="CP034726">
    <property type="protein sequence ID" value="QBP17612.1"/>
    <property type="molecule type" value="Genomic_DNA"/>
</dbReference>
<keyword evidence="3 12" id="KW-0235">DNA replication</keyword>
<evidence type="ECO:0000256" key="2">
    <source>
        <dbReference type="ARBA" id="ARBA00022515"/>
    </source>
</evidence>
<dbReference type="Gene3D" id="1.10.860.10">
    <property type="entry name" value="DNAb Helicase, Chain A"/>
    <property type="match status" value="1"/>
</dbReference>
<accession>A0A4P6ZJM1</accession>
<dbReference type="InterPro" id="IPR036185">
    <property type="entry name" value="DNA_heli_DnaB-like_N_sf"/>
</dbReference>
<keyword evidence="2 12" id="KW-0639">Primosome</keyword>
<dbReference type="SUPFAM" id="SSF48024">
    <property type="entry name" value="N-terminal domain of DnaB helicase"/>
    <property type="match status" value="1"/>
</dbReference>
<dbReference type="EC" id="5.6.2.3" evidence="11 12"/>
<keyword evidence="4 12" id="KW-0547">Nucleotide-binding</keyword>
<keyword evidence="6 12" id="KW-0347">Helicase</keyword>
<dbReference type="PROSITE" id="PS51199">
    <property type="entry name" value="SF4_HELICASE"/>
    <property type="match status" value="1"/>
</dbReference>
<evidence type="ECO:0000313" key="15">
    <source>
        <dbReference type="EMBL" id="QBP17612.1"/>
    </source>
</evidence>
<dbReference type="GO" id="GO:0005524">
    <property type="term" value="F:ATP binding"/>
    <property type="evidence" value="ECO:0007669"/>
    <property type="project" value="UniProtKB-UniRule"/>
</dbReference>
<gene>
    <name evidence="15" type="primary">dnaB</name>
    <name evidence="15" type="ORF">ELX58_00060</name>
</gene>
<evidence type="ECO:0000313" key="16">
    <source>
        <dbReference type="Proteomes" id="UP000294321"/>
    </source>
</evidence>
<comment type="similarity">
    <text evidence="1 12">Belongs to the helicase family. DnaB subfamily.</text>
</comment>
<dbReference type="Pfam" id="PF00772">
    <property type="entry name" value="DnaB"/>
    <property type="match status" value="1"/>
</dbReference>
<dbReference type="InterPro" id="IPR016136">
    <property type="entry name" value="DNA_helicase_N/primase_C"/>
</dbReference>
<dbReference type="AlphaFoldDB" id="A0A4P6ZJM1"/>
<comment type="catalytic activity">
    <reaction evidence="10 12">
        <text>ATP + H2O = ADP + phosphate + H(+)</text>
        <dbReference type="Rhea" id="RHEA:13065"/>
        <dbReference type="ChEBI" id="CHEBI:15377"/>
        <dbReference type="ChEBI" id="CHEBI:15378"/>
        <dbReference type="ChEBI" id="CHEBI:30616"/>
        <dbReference type="ChEBI" id="CHEBI:43474"/>
        <dbReference type="ChEBI" id="CHEBI:456216"/>
        <dbReference type="EC" id="5.6.2.3"/>
    </reaction>
</comment>
<dbReference type="InterPro" id="IPR007694">
    <property type="entry name" value="DNA_helicase_DnaB-like_C"/>
</dbReference>
<evidence type="ECO:0000256" key="9">
    <source>
        <dbReference type="ARBA" id="ARBA00023235"/>
    </source>
</evidence>
<dbReference type="RefSeq" id="WP_133441158.1">
    <property type="nucleotide sequence ID" value="NZ_CP034726.1"/>
</dbReference>
<dbReference type="OrthoDB" id="9773982at2"/>
<dbReference type="InterPro" id="IPR007693">
    <property type="entry name" value="DNA_helicase_DnaB-like_N"/>
</dbReference>
<dbReference type="GO" id="GO:0006269">
    <property type="term" value="P:DNA replication, synthesis of primer"/>
    <property type="evidence" value="ECO:0007669"/>
    <property type="project" value="UniProtKB-UniRule"/>
</dbReference>
<dbReference type="Gene3D" id="3.40.50.300">
    <property type="entry name" value="P-loop containing nucleotide triphosphate hydrolases"/>
    <property type="match status" value="1"/>
</dbReference>
<keyword evidence="8 12" id="KW-0238">DNA-binding</keyword>
<dbReference type="FunFam" id="3.40.50.300:FF:000076">
    <property type="entry name" value="Replicative DNA helicase"/>
    <property type="match status" value="1"/>
</dbReference>
<evidence type="ECO:0000256" key="6">
    <source>
        <dbReference type="ARBA" id="ARBA00022806"/>
    </source>
</evidence>
<dbReference type="FunFam" id="1.10.860.10:FF:000001">
    <property type="entry name" value="Replicative DNA helicase"/>
    <property type="match status" value="1"/>
</dbReference>
<dbReference type="GO" id="GO:0016887">
    <property type="term" value="F:ATP hydrolysis activity"/>
    <property type="evidence" value="ECO:0007669"/>
    <property type="project" value="RHEA"/>
</dbReference>
<dbReference type="SUPFAM" id="SSF52540">
    <property type="entry name" value="P-loop containing nucleoside triphosphate hydrolases"/>
    <property type="match status" value="1"/>
</dbReference>
<evidence type="ECO:0000256" key="3">
    <source>
        <dbReference type="ARBA" id="ARBA00022705"/>
    </source>
</evidence>
<organism evidence="15 16">
    <name type="scientific">Acetilactobacillus jinshanensis</name>
    <dbReference type="NCBI Taxonomy" id="1720083"/>
    <lineage>
        <taxon>Bacteria</taxon>
        <taxon>Bacillati</taxon>
        <taxon>Bacillota</taxon>
        <taxon>Bacilli</taxon>
        <taxon>Lactobacillales</taxon>
        <taxon>Lactobacillaceae</taxon>
        <taxon>Acetilactobacillus</taxon>
    </lineage>
</organism>
<dbReference type="NCBIfam" id="TIGR00665">
    <property type="entry name" value="DnaB"/>
    <property type="match status" value="1"/>
</dbReference>
<protein>
    <recommendedName>
        <fullName evidence="11 12">Replicative DNA helicase</fullName>
        <ecNumber evidence="11 12">5.6.2.3</ecNumber>
    </recommendedName>
</protein>
<evidence type="ECO:0000256" key="13">
    <source>
        <dbReference type="SAM" id="MobiDB-lite"/>
    </source>
</evidence>
<keyword evidence="5 12" id="KW-0378">Hydrolase</keyword>
<dbReference type="Pfam" id="PF03796">
    <property type="entry name" value="DnaB_C"/>
    <property type="match status" value="1"/>
</dbReference>
<keyword evidence="7 12" id="KW-0067">ATP-binding</keyword>
<comment type="function">
    <text evidence="12">The main replicative DNA helicase, it participates in initiation and elongation during chromosome replication. Travels ahead of the DNA replisome, separating dsDNA into templates for DNA synthesis. A processive ATP-dependent 5'-3' DNA helicase it has DNA-dependent ATPase activity.</text>
</comment>
<sequence>MNNDALIAKTPPHDNNAEQAVLGAVFLDNTTLADVMEYVKPSDFYAKAHQYIFAAMVDLSDRNQAIDAITMPDLLKAKHQLSAVGGYKYIAKLAESVPTAANVTYYAKIVRDKSISRRLIRAANEIAQDGYEQQGNVEEQLDNAESRILNVSQEQDTKGLTSIHDIINTAYTHINQLSKDRSDVTGLATGYPAIDKLTTGFHKGEFIIVAARPAMGKTTFALNVAQNVATTTGDTVAIFSLEMGAESLVDRMICAQGNIKANHLRTGQLSHDDWTNIVAAVGSLSKDNIYIDDTPGINISSILARSRRLAEEKKNLSLIVVDYLQLVEGNDKESRQQEVSEVSRQLKKLAKELNVPVLALSQLSRSVEQREDKRPVLSDIRESGSIEQDADIVSFLYRKDYYERDKDVGNPKNPNPKPKTGNDASDTEFIIEKNRSGPRGTVHLMFLKAYNKFSSIIAKPVNPPVNPNGKF</sequence>
<dbReference type="NCBIfam" id="NF004384">
    <property type="entry name" value="PRK05748.1"/>
    <property type="match status" value="1"/>
</dbReference>
<dbReference type="GO" id="GO:0042802">
    <property type="term" value="F:identical protein binding"/>
    <property type="evidence" value="ECO:0007669"/>
    <property type="project" value="UniProtKB-ARBA"/>
</dbReference>
<dbReference type="GO" id="GO:1990077">
    <property type="term" value="C:primosome complex"/>
    <property type="evidence" value="ECO:0007669"/>
    <property type="project" value="UniProtKB-UniRule"/>
</dbReference>
<dbReference type="PANTHER" id="PTHR30153:SF2">
    <property type="entry name" value="REPLICATIVE DNA HELICASE"/>
    <property type="match status" value="1"/>
</dbReference>
<dbReference type="PANTHER" id="PTHR30153">
    <property type="entry name" value="REPLICATIVE DNA HELICASE DNAB"/>
    <property type="match status" value="1"/>
</dbReference>
<feature type="region of interest" description="Disordered" evidence="13">
    <location>
        <begin position="405"/>
        <end position="432"/>
    </location>
</feature>
<dbReference type="GO" id="GO:0003677">
    <property type="term" value="F:DNA binding"/>
    <property type="evidence" value="ECO:0007669"/>
    <property type="project" value="UniProtKB-UniRule"/>
</dbReference>
<evidence type="ECO:0000256" key="8">
    <source>
        <dbReference type="ARBA" id="ARBA00023125"/>
    </source>
</evidence>
<keyword evidence="16" id="KW-1185">Reference proteome</keyword>
<keyword evidence="9" id="KW-0413">Isomerase</keyword>
<evidence type="ECO:0000256" key="5">
    <source>
        <dbReference type="ARBA" id="ARBA00022801"/>
    </source>
</evidence>
<proteinExistence type="inferred from homology"/>
<evidence type="ECO:0000256" key="10">
    <source>
        <dbReference type="ARBA" id="ARBA00048954"/>
    </source>
</evidence>
<dbReference type="InterPro" id="IPR007692">
    <property type="entry name" value="DNA_helicase_DnaB"/>
</dbReference>
<dbReference type="GO" id="GO:0005829">
    <property type="term" value="C:cytosol"/>
    <property type="evidence" value="ECO:0007669"/>
    <property type="project" value="TreeGrafter"/>
</dbReference>
<evidence type="ECO:0000256" key="1">
    <source>
        <dbReference type="ARBA" id="ARBA00008428"/>
    </source>
</evidence>
<feature type="domain" description="SF4 helicase" evidence="14">
    <location>
        <begin position="180"/>
        <end position="460"/>
    </location>
</feature>